<keyword evidence="4" id="KW-1185">Reference proteome</keyword>
<feature type="compositionally biased region" description="Basic and acidic residues" evidence="1">
    <location>
        <begin position="601"/>
        <end position="615"/>
    </location>
</feature>
<feature type="compositionally biased region" description="Low complexity" evidence="1">
    <location>
        <begin position="240"/>
        <end position="255"/>
    </location>
</feature>
<feature type="compositionally biased region" description="Low complexity" evidence="1">
    <location>
        <begin position="522"/>
        <end position="534"/>
    </location>
</feature>
<feature type="region of interest" description="Disordered" evidence="1">
    <location>
        <begin position="1"/>
        <end position="793"/>
    </location>
</feature>
<dbReference type="RefSeq" id="WP_275032900.1">
    <property type="nucleotide sequence ID" value="NZ_CP118615.1"/>
</dbReference>
<feature type="compositionally biased region" description="Gly residues" evidence="1">
    <location>
        <begin position="743"/>
        <end position="752"/>
    </location>
</feature>
<keyword evidence="2" id="KW-1133">Transmembrane helix</keyword>
<feature type="compositionally biased region" description="Polar residues" evidence="1">
    <location>
        <begin position="312"/>
        <end position="330"/>
    </location>
</feature>
<feature type="compositionally biased region" description="Polar residues" evidence="1">
    <location>
        <begin position="169"/>
        <end position="199"/>
    </location>
</feature>
<feature type="compositionally biased region" description="Pro residues" evidence="1">
    <location>
        <begin position="689"/>
        <end position="703"/>
    </location>
</feature>
<feature type="compositionally biased region" description="Basic and acidic residues" evidence="1">
    <location>
        <begin position="561"/>
        <end position="592"/>
    </location>
</feature>
<evidence type="ECO:0000313" key="3">
    <source>
        <dbReference type="EMBL" id="WDZ86116.1"/>
    </source>
</evidence>
<keyword evidence="2" id="KW-0472">Membrane</keyword>
<proteinExistence type="predicted"/>
<feature type="compositionally biased region" description="Basic and acidic residues" evidence="1">
    <location>
        <begin position="654"/>
        <end position="665"/>
    </location>
</feature>
<evidence type="ECO:0000256" key="2">
    <source>
        <dbReference type="SAM" id="Phobius"/>
    </source>
</evidence>
<feature type="compositionally biased region" description="Low complexity" evidence="1">
    <location>
        <begin position="495"/>
        <end position="504"/>
    </location>
</feature>
<evidence type="ECO:0008006" key="5">
    <source>
        <dbReference type="Google" id="ProtNLM"/>
    </source>
</evidence>
<sequence length="917" mass="92630">MTSEGPHHPGQEPDEVSPGAGGSAPYGDRSAQQDRAYGTAAPDLGWAPPPPAARPSSPAPAWSAPGEAPPTVGWKAPGEQPQPGQWGPPPGQPWGGQPGQPASGNQAPSGNWDPQADQQQPTAAWAAAPVPPQQPAWGQGDGPGAPQPAWGQNDSPNAPQPGGWAPQGDSPQQNWPARGQAQQGWPSSGEQSARGQQSPAPWGPPAEPASGAPWNGPDQQPQTPTWGAAPVAEQSGQPSPAAWGQQEQQPAWGQQNDQQQPGDWGSAPAAQQSGPQSPGARGSASVRPQGDSQPAWGSSEPAPGAPWGGPDQQPQTPTWGAASVPQQAEPQQAGFDAPAQQPRPAEAWPPAEPTSAPPARATASVRADSAPAWGAPPARSGDDAVPARPAVPEGEPWSADEVWGKAASDNTPEESGNAPAWESPRADSSPMYQPAPGPGISPANAVPLPPQETRVPGASLAAAQAGDYAPPAPYGEPAGRDSGYEAEQPGDGWGAEAQSAAAPAIPHPRTSPESGGGGEPGGSISASASVPVSSRVMPPTDQALRPSAMPAPQPRVYGRPSRPEQSEHGDGQPEPHRFDDEPGGRFDDEPGARFDGGPGTRFDDPEPRFDGRPGDQFDNGPGGPFDGRPGGRFDGGGHGNPFDGGPGGRFDNGPGDRFDGPEQRFDAGPGNRFDQQDRPGGFGDGPAAAPVPQPALPSFPPGMPSFADPATNQRPVNGTKPHSEPAHNPGDRFSGAAAPVSGGAVGHGGAPGHGSADATRGFPAAFPPGGDQPERPLWDLGDSAAGPADQGRFDAFKPDAAEAKPAEPPAPKVRNGRVLMAVLTAAVLILVVPLGLLMLLGKIGGSDNPPAFSPAVGSCVKQSGNGAVAAGCGDQGAFKVVSRVDNQSKCADPAQPHVVLPGNGADRVLCLAPATAG</sequence>
<feature type="compositionally biased region" description="Gly residues" evidence="1">
    <location>
        <begin position="620"/>
        <end position="650"/>
    </location>
</feature>
<organism evidence="3 4">
    <name type="scientific">Micromonospora cathayae</name>
    <dbReference type="NCBI Taxonomy" id="3028804"/>
    <lineage>
        <taxon>Bacteria</taxon>
        <taxon>Bacillati</taxon>
        <taxon>Actinomycetota</taxon>
        <taxon>Actinomycetes</taxon>
        <taxon>Micromonosporales</taxon>
        <taxon>Micromonosporaceae</taxon>
        <taxon>Micromonospora</taxon>
    </lineage>
</organism>
<keyword evidence="2" id="KW-0812">Transmembrane</keyword>
<name>A0ABY7ZTH7_9ACTN</name>
<protein>
    <recommendedName>
        <fullName evidence="5">Integrin beta 8</fullName>
    </recommendedName>
</protein>
<feature type="compositionally biased region" description="Low complexity" evidence="1">
    <location>
        <begin position="114"/>
        <end position="128"/>
    </location>
</feature>
<gene>
    <name evidence="3" type="ORF">PVK37_06770</name>
</gene>
<evidence type="ECO:0000256" key="1">
    <source>
        <dbReference type="SAM" id="MobiDB-lite"/>
    </source>
</evidence>
<dbReference type="EMBL" id="CP118615">
    <property type="protein sequence ID" value="WDZ86116.1"/>
    <property type="molecule type" value="Genomic_DNA"/>
</dbReference>
<evidence type="ECO:0000313" key="4">
    <source>
        <dbReference type="Proteomes" id="UP001219605"/>
    </source>
</evidence>
<dbReference type="Proteomes" id="UP001219605">
    <property type="component" value="Chromosome"/>
</dbReference>
<feature type="transmembrane region" description="Helical" evidence="2">
    <location>
        <begin position="818"/>
        <end position="840"/>
    </location>
</feature>
<accession>A0ABY7ZTH7</accession>
<feature type="compositionally biased region" description="Low complexity" evidence="1">
    <location>
        <begin position="54"/>
        <end position="70"/>
    </location>
</feature>
<feature type="compositionally biased region" description="Low complexity" evidence="1">
    <location>
        <begin position="337"/>
        <end position="349"/>
    </location>
</feature>
<reference evidence="3 4" key="1">
    <citation type="submission" date="2023-02" db="EMBL/GenBank/DDBJ databases">
        <authorList>
            <person name="Mo P."/>
        </authorList>
    </citation>
    <scope>NUCLEOTIDE SEQUENCE [LARGE SCALE GENOMIC DNA]</scope>
    <source>
        <strain evidence="3 4">HUAS 3</strain>
    </source>
</reference>
<feature type="compositionally biased region" description="Basic and acidic residues" evidence="1">
    <location>
        <begin position="1"/>
        <end position="11"/>
    </location>
</feature>